<dbReference type="PATRIC" id="fig|1280948.3.peg.1019"/>
<evidence type="ECO:0000313" key="2">
    <source>
        <dbReference type="EMBL" id="HAE93041.1"/>
    </source>
</evidence>
<protein>
    <submittedName>
        <fullName evidence="3">Uncharacterized protein</fullName>
    </submittedName>
</protein>
<proteinExistence type="predicted"/>
<reference evidence="2 5" key="2">
    <citation type="journal article" date="2018" name="Nat. Biotechnol.">
        <title>A standardized bacterial taxonomy based on genome phylogeny substantially revises the tree of life.</title>
        <authorList>
            <person name="Parks D.H."/>
            <person name="Chuvochina M."/>
            <person name="Waite D.W."/>
            <person name="Rinke C."/>
            <person name="Skarshewski A."/>
            <person name="Chaumeil P.A."/>
            <person name="Hugenholtz P."/>
        </authorList>
    </citation>
    <scope>NUCLEOTIDE SEQUENCE [LARGE SCALE GENOMIC DNA]</scope>
    <source>
        <strain evidence="2">UBA8557</strain>
    </source>
</reference>
<keyword evidence="4" id="KW-1185">Reference proteome</keyword>
<dbReference type="EMBL" id="AWFH01000005">
    <property type="protein sequence ID" value="KCZ63582.1"/>
    <property type="molecule type" value="Genomic_DNA"/>
</dbReference>
<dbReference type="OrthoDB" id="7562173at2"/>
<keyword evidence="1" id="KW-0812">Transmembrane</keyword>
<evidence type="ECO:0000313" key="5">
    <source>
        <dbReference type="Proteomes" id="UP000259173"/>
    </source>
</evidence>
<dbReference type="Proteomes" id="UP000024547">
    <property type="component" value="Unassembled WGS sequence"/>
</dbReference>
<organism evidence="3 4">
    <name type="scientific">Hyphomonas atlantica</name>
    <dbReference type="NCBI Taxonomy" id="1280948"/>
    <lineage>
        <taxon>Bacteria</taxon>
        <taxon>Pseudomonadati</taxon>
        <taxon>Pseudomonadota</taxon>
        <taxon>Alphaproteobacteria</taxon>
        <taxon>Hyphomonadales</taxon>
        <taxon>Hyphomonadaceae</taxon>
        <taxon>Hyphomonas</taxon>
    </lineage>
</organism>
<keyword evidence="1" id="KW-0472">Membrane</keyword>
<dbReference type="eggNOG" id="ENOG50336K3">
    <property type="taxonomic scope" value="Bacteria"/>
</dbReference>
<evidence type="ECO:0000313" key="3">
    <source>
        <dbReference type="EMBL" id="KCZ63582.1"/>
    </source>
</evidence>
<dbReference type="RefSeq" id="WP_035549409.1">
    <property type="nucleotide sequence ID" value="NZ_AWFH01000005.1"/>
</dbReference>
<gene>
    <name evidence="2" type="ORF">DCG65_00675</name>
    <name evidence="3" type="ORF">HY36_13900</name>
</gene>
<reference evidence="3 4" key="1">
    <citation type="journal article" date="2014" name="Antonie Van Leeuwenhoek">
        <title>Hyphomonas beringensis sp. nov. and Hyphomonas chukchiensis sp. nov., isolated from surface seawater of the Bering Sea and Chukchi Sea.</title>
        <authorList>
            <person name="Li C."/>
            <person name="Lai Q."/>
            <person name="Li G."/>
            <person name="Dong C."/>
            <person name="Wang J."/>
            <person name="Liao Y."/>
            <person name="Shao Z."/>
        </authorList>
    </citation>
    <scope>NUCLEOTIDE SEQUENCE [LARGE SCALE GENOMIC DNA]</scope>
    <source>
        <strain evidence="3 4">22II1-22F38</strain>
    </source>
</reference>
<dbReference type="EMBL" id="DMBR01000018">
    <property type="protein sequence ID" value="HAE93041.1"/>
    <property type="molecule type" value="Genomic_DNA"/>
</dbReference>
<dbReference type="Proteomes" id="UP000259173">
    <property type="component" value="Unassembled WGS sequence"/>
</dbReference>
<dbReference type="AlphaFoldDB" id="A0A059E7R6"/>
<dbReference type="STRING" id="1280948.HY36_13900"/>
<comment type="caution">
    <text evidence="3">The sequence shown here is derived from an EMBL/GenBank/DDBJ whole genome shotgun (WGS) entry which is preliminary data.</text>
</comment>
<accession>A0A059E7R6</accession>
<sequence length="263" mass="29135">MILQRLATAIRKQDWFTVAIETLIVVFGVFIGLQVNNWNEARVERQLAKDYVKRLETDLRTDLANSRLLTEYHEQVLAAVVRTGELLSADAPDAKELIQMAYRATEINQLPPERATWDQMVSSGHLGLLPEGAVEGGLSTYYAFDAMKVSYDALEQTPYRKALRSKIPIPVQQAIRVGCSDLLDEQSILLGFKEECEIEADPETLQAVADAIRADPAIREHLRLQFSETTTAVINLQGNSSLVSSALELLGAAPEGRNAEVTP</sequence>
<name>A0A059E7R6_9PROT</name>
<evidence type="ECO:0000256" key="1">
    <source>
        <dbReference type="SAM" id="Phobius"/>
    </source>
</evidence>
<evidence type="ECO:0000313" key="4">
    <source>
        <dbReference type="Proteomes" id="UP000024547"/>
    </source>
</evidence>
<feature type="transmembrane region" description="Helical" evidence="1">
    <location>
        <begin position="15"/>
        <end position="35"/>
    </location>
</feature>
<keyword evidence="1" id="KW-1133">Transmembrane helix</keyword>